<dbReference type="EMBL" id="CALOZG010000004">
    <property type="protein sequence ID" value="CAH4021231.1"/>
    <property type="molecule type" value="Genomic_DNA"/>
</dbReference>
<reference evidence="1" key="1">
    <citation type="submission" date="2022-05" db="EMBL/GenBank/DDBJ databases">
        <authorList>
            <person name="Okamura Y."/>
        </authorList>
    </citation>
    <scope>NUCLEOTIDE SEQUENCE</scope>
</reference>
<proteinExistence type="predicted"/>
<name>A0A9P0TA80_PIEBR</name>
<accession>A0A9P0TA80</accession>
<dbReference type="AlphaFoldDB" id="A0A9P0TA80"/>
<evidence type="ECO:0000313" key="1">
    <source>
        <dbReference type="EMBL" id="CAH4021231.1"/>
    </source>
</evidence>
<dbReference type="Proteomes" id="UP001152562">
    <property type="component" value="Unassembled WGS sequence"/>
</dbReference>
<sequence>MFSFGDRARLSPIKCDYYWLLSLFNERRRPYRLGGVIRAGSVGIVVALFGHMARGARGAVCGAGVSAAPQWRAAVPNARVASDARAPRAISHLPSDAATAVLRPALPAGPATTTR</sequence>
<comment type="caution">
    <text evidence="1">The sequence shown here is derived from an EMBL/GenBank/DDBJ whole genome shotgun (WGS) entry which is preliminary data.</text>
</comment>
<organism evidence="1 2">
    <name type="scientific">Pieris brassicae</name>
    <name type="common">White butterfly</name>
    <name type="synonym">Large white butterfly</name>
    <dbReference type="NCBI Taxonomy" id="7116"/>
    <lineage>
        <taxon>Eukaryota</taxon>
        <taxon>Metazoa</taxon>
        <taxon>Ecdysozoa</taxon>
        <taxon>Arthropoda</taxon>
        <taxon>Hexapoda</taxon>
        <taxon>Insecta</taxon>
        <taxon>Pterygota</taxon>
        <taxon>Neoptera</taxon>
        <taxon>Endopterygota</taxon>
        <taxon>Lepidoptera</taxon>
        <taxon>Glossata</taxon>
        <taxon>Ditrysia</taxon>
        <taxon>Papilionoidea</taxon>
        <taxon>Pieridae</taxon>
        <taxon>Pierinae</taxon>
        <taxon>Pieris</taxon>
    </lineage>
</organism>
<evidence type="ECO:0000313" key="2">
    <source>
        <dbReference type="Proteomes" id="UP001152562"/>
    </source>
</evidence>
<protein>
    <submittedName>
        <fullName evidence="1">Uncharacterized protein</fullName>
    </submittedName>
</protein>
<keyword evidence="2" id="KW-1185">Reference proteome</keyword>
<gene>
    <name evidence="1" type="ORF">PIBRA_LOCUS3857</name>
</gene>